<feature type="signal peptide" evidence="1">
    <location>
        <begin position="1"/>
        <end position="21"/>
    </location>
</feature>
<accession>A0A078B4I8</accession>
<dbReference type="Proteomes" id="UP000039865">
    <property type="component" value="Unassembled WGS sequence"/>
</dbReference>
<name>A0A078B4I8_STYLE</name>
<dbReference type="SUPFAM" id="SSF55961">
    <property type="entry name" value="Bet v1-like"/>
    <property type="match status" value="1"/>
</dbReference>
<keyword evidence="4" id="KW-1185">Reference proteome</keyword>
<gene>
    <name evidence="3" type="primary">Contig3550.g3787</name>
    <name evidence="3" type="ORF">STYLEM_18573</name>
</gene>
<dbReference type="InterPro" id="IPR023393">
    <property type="entry name" value="START-like_dom_sf"/>
</dbReference>
<dbReference type="PROSITE" id="PS50848">
    <property type="entry name" value="START"/>
    <property type="match status" value="1"/>
</dbReference>
<dbReference type="InterPro" id="IPR002913">
    <property type="entry name" value="START_lipid-bd_dom"/>
</dbReference>
<sequence length="444" mass="51285">MINQFNKQLALFAILTYSILAKEAPNQQKSVVHHINDNNFEELLEKNSQQLLVEINSEHDANETSLFLNMEQEKIDKLSSMVSIGVVNVSKSDNLSQKQGEVHSYNGNRSSFDDVLMWLLKNGFIPVSKVISEIDDLIYTKYIQPHEQINAQDKLKEIKESKKQSKSQQDDTVNYRQINEDYEDDKLTAYMFGKAVKFYENGIKEEHKNIYEKDLDLSKSGIIKIFERISSNEDEDIGDWEAVEENDLFSIEYRIYGSYITQDFFGLKLKAYIDSSEYSIPQLIRAMSNTDVRQVWDVKDTTCLKIHEIVDDTVMIVYQRSPSSVSVVSDRDFLEKKVIIREKDTYYVFMSSVPDEIKESEGDSPAVRALTLTGFQTYKQLEDGRILYESVVQTDLNMGSRMMSNIAQAASMSALPGRMKQWFPRFLEAAKSQSRLEDFNYIPE</sequence>
<dbReference type="InParanoid" id="A0A078B4I8"/>
<evidence type="ECO:0000256" key="1">
    <source>
        <dbReference type="SAM" id="SignalP"/>
    </source>
</evidence>
<dbReference type="Gene3D" id="3.30.530.20">
    <property type="match status" value="1"/>
</dbReference>
<reference evidence="3 4" key="1">
    <citation type="submission" date="2014-06" db="EMBL/GenBank/DDBJ databases">
        <authorList>
            <person name="Swart Estienne"/>
        </authorList>
    </citation>
    <scope>NUCLEOTIDE SEQUENCE [LARGE SCALE GENOMIC DNA]</scope>
    <source>
        <strain evidence="3 4">130c</strain>
    </source>
</reference>
<proteinExistence type="predicted"/>
<evidence type="ECO:0000313" key="3">
    <source>
        <dbReference type="EMBL" id="CDW89440.1"/>
    </source>
</evidence>
<feature type="chain" id="PRO_5001729809" description="START domain-containing protein" evidence="1">
    <location>
        <begin position="22"/>
        <end position="444"/>
    </location>
</feature>
<dbReference type="EMBL" id="CCKQ01017548">
    <property type="protein sequence ID" value="CDW89440.1"/>
    <property type="molecule type" value="Genomic_DNA"/>
</dbReference>
<evidence type="ECO:0000259" key="2">
    <source>
        <dbReference type="PROSITE" id="PS50848"/>
    </source>
</evidence>
<dbReference type="AlphaFoldDB" id="A0A078B4I8"/>
<feature type="domain" description="START" evidence="2">
    <location>
        <begin position="240"/>
        <end position="435"/>
    </location>
</feature>
<keyword evidence="1" id="KW-0732">Signal</keyword>
<organism evidence="3 4">
    <name type="scientific">Stylonychia lemnae</name>
    <name type="common">Ciliate</name>
    <dbReference type="NCBI Taxonomy" id="5949"/>
    <lineage>
        <taxon>Eukaryota</taxon>
        <taxon>Sar</taxon>
        <taxon>Alveolata</taxon>
        <taxon>Ciliophora</taxon>
        <taxon>Intramacronucleata</taxon>
        <taxon>Spirotrichea</taxon>
        <taxon>Stichotrichia</taxon>
        <taxon>Sporadotrichida</taxon>
        <taxon>Oxytrichidae</taxon>
        <taxon>Stylonychinae</taxon>
        <taxon>Stylonychia</taxon>
    </lineage>
</organism>
<dbReference type="GO" id="GO:0008289">
    <property type="term" value="F:lipid binding"/>
    <property type="evidence" value="ECO:0007669"/>
    <property type="project" value="InterPro"/>
</dbReference>
<evidence type="ECO:0000313" key="4">
    <source>
        <dbReference type="Proteomes" id="UP000039865"/>
    </source>
</evidence>
<protein>
    <recommendedName>
        <fullName evidence="2">START domain-containing protein</fullName>
    </recommendedName>
</protein>